<evidence type="ECO:0000313" key="3">
    <source>
        <dbReference type="Proteomes" id="UP000827986"/>
    </source>
</evidence>
<comment type="caution">
    <text evidence="2">The sequence shown here is derived from an EMBL/GenBank/DDBJ whole genome shotgun (WGS) entry which is preliminary data.</text>
</comment>
<dbReference type="Proteomes" id="UP000827986">
    <property type="component" value="Unassembled WGS sequence"/>
</dbReference>
<keyword evidence="3" id="KW-1185">Reference proteome</keyword>
<protein>
    <submittedName>
        <fullName evidence="2">Uncharacterized protein</fullName>
    </submittedName>
</protein>
<feature type="compositionally biased region" description="Basic and acidic residues" evidence="1">
    <location>
        <begin position="128"/>
        <end position="139"/>
    </location>
</feature>
<dbReference type="AlphaFoldDB" id="A0A9D3WVS8"/>
<evidence type="ECO:0000313" key="2">
    <source>
        <dbReference type="EMBL" id="KAH1168263.1"/>
    </source>
</evidence>
<gene>
    <name evidence="2" type="ORF">KIL84_003746</name>
</gene>
<feature type="region of interest" description="Disordered" evidence="1">
    <location>
        <begin position="123"/>
        <end position="146"/>
    </location>
</feature>
<evidence type="ECO:0000256" key="1">
    <source>
        <dbReference type="SAM" id="MobiDB-lite"/>
    </source>
</evidence>
<proteinExistence type="predicted"/>
<name>A0A9D3WVS8_9SAUR</name>
<sequence>MTRNRDGRAHPASVNRREIAPCVYYPSYPHPARQGREPSKQGNRAVICHGERGTGLQEPSATCSAPGGRAGIPTAIRPVLRHFVTGGISPTPKRTGSRHAEVLLQPPAGQTQGEGLRQQEVRFPGLASDKEEPLLRPRDLLTYGAQ</sequence>
<dbReference type="EMBL" id="JAHDVG010000486">
    <property type="protein sequence ID" value="KAH1168263.1"/>
    <property type="molecule type" value="Genomic_DNA"/>
</dbReference>
<organism evidence="2 3">
    <name type="scientific">Mauremys mutica</name>
    <name type="common">yellowpond turtle</name>
    <dbReference type="NCBI Taxonomy" id="74926"/>
    <lineage>
        <taxon>Eukaryota</taxon>
        <taxon>Metazoa</taxon>
        <taxon>Chordata</taxon>
        <taxon>Craniata</taxon>
        <taxon>Vertebrata</taxon>
        <taxon>Euteleostomi</taxon>
        <taxon>Archelosauria</taxon>
        <taxon>Testudinata</taxon>
        <taxon>Testudines</taxon>
        <taxon>Cryptodira</taxon>
        <taxon>Durocryptodira</taxon>
        <taxon>Testudinoidea</taxon>
        <taxon>Geoemydidae</taxon>
        <taxon>Geoemydinae</taxon>
        <taxon>Mauremys</taxon>
    </lineage>
</organism>
<accession>A0A9D3WVS8</accession>
<reference evidence="2" key="1">
    <citation type="submission" date="2021-09" db="EMBL/GenBank/DDBJ databases">
        <title>The genome of Mauremys mutica provides insights into the evolution of semi-aquatic lifestyle.</title>
        <authorList>
            <person name="Gong S."/>
            <person name="Gao Y."/>
        </authorList>
    </citation>
    <scope>NUCLEOTIDE SEQUENCE</scope>
    <source>
        <strain evidence="2">MM-2020</strain>
        <tissue evidence="2">Muscle</tissue>
    </source>
</reference>